<name>A0A371DNE7_9APHY</name>
<evidence type="ECO:0000313" key="2">
    <source>
        <dbReference type="EMBL" id="RDX54070.1"/>
    </source>
</evidence>
<accession>A0A371DNE7</accession>
<dbReference type="AlphaFoldDB" id="A0A371DNE7"/>
<feature type="compositionally biased region" description="Basic and acidic residues" evidence="1">
    <location>
        <begin position="150"/>
        <end position="172"/>
    </location>
</feature>
<organism evidence="2 3">
    <name type="scientific">Lentinus brumalis</name>
    <dbReference type="NCBI Taxonomy" id="2498619"/>
    <lineage>
        <taxon>Eukaryota</taxon>
        <taxon>Fungi</taxon>
        <taxon>Dikarya</taxon>
        <taxon>Basidiomycota</taxon>
        <taxon>Agaricomycotina</taxon>
        <taxon>Agaricomycetes</taxon>
        <taxon>Polyporales</taxon>
        <taxon>Polyporaceae</taxon>
        <taxon>Lentinus</taxon>
    </lineage>
</organism>
<gene>
    <name evidence="2" type="ORF">OH76DRAFT_1415567</name>
</gene>
<dbReference type="Proteomes" id="UP000256964">
    <property type="component" value="Unassembled WGS sequence"/>
</dbReference>
<reference evidence="2 3" key="1">
    <citation type="journal article" date="2018" name="Biotechnol. Biofuels">
        <title>Integrative visual omics of the white-rot fungus Polyporus brumalis exposes the biotechnological potential of its oxidative enzymes for delignifying raw plant biomass.</title>
        <authorList>
            <person name="Miyauchi S."/>
            <person name="Rancon A."/>
            <person name="Drula E."/>
            <person name="Hage H."/>
            <person name="Chaduli D."/>
            <person name="Favel A."/>
            <person name="Grisel S."/>
            <person name="Henrissat B."/>
            <person name="Herpoel-Gimbert I."/>
            <person name="Ruiz-Duenas F.J."/>
            <person name="Chevret D."/>
            <person name="Hainaut M."/>
            <person name="Lin J."/>
            <person name="Wang M."/>
            <person name="Pangilinan J."/>
            <person name="Lipzen A."/>
            <person name="Lesage-Meessen L."/>
            <person name="Navarro D."/>
            <person name="Riley R."/>
            <person name="Grigoriev I.V."/>
            <person name="Zhou S."/>
            <person name="Raouche S."/>
            <person name="Rosso M.N."/>
        </authorList>
    </citation>
    <scope>NUCLEOTIDE SEQUENCE [LARGE SCALE GENOMIC DNA]</scope>
    <source>
        <strain evidence="2 3">BRFM 1820</strain>
    </source>
</reference>
<sequence>MYHIDNVPPDQYDTYDVHVTGRVVEIGQENAEGSTNESTGIVTKTVKILNECQGSMVEEVTLEVLIETRDCGEPGRKDRRNRKRKRGAVTSAEMTRKRARRGDPSTSRQRDRRGFRSIAGQKYDDTDHHEGVRGNDGYESGDRDGDESLSLERGDGEKDERQGLERGAEGLERSGLACGTRDNERLVEKHLELMSSIRPWPIGNAQPCGGKDCYLAPPCTP</sequence>
<protein>
    <submittedName>
        <fullName evidence="2">Uncharacterized protein</fullName>
    </submittedName>
</protein>
<keyword evidence="3" id="KW-1185">Reference proteome</keyword>
<proteinExistence type="predicted"/>
<evidence type="ECO:0000313" key="3">
    <source>
        <dbReference type="Proteomes" id="UP000256964"/>
    </source>
</evidence>
<feature type="compositionally biased region" description="Basic residues" evidence="1">
    <location>
        <begin position="77"/>
        <end position="87"/>
    </location>
</feature>
<feature type="region of interest" description="Disordered" evidence="1">
    <location>
        <begin position="71"/>
        <end position="183"/>
    </location>
</feature>
<evidence type="ECO:0000256" key="1">
    <source>
        <dbReference type="SAM" id="MobiDB-lite"/>
    </source>
</evidence>
<dbReference type="EMBL" id="KZ857385">
    <property type="protein sequence ID" value="RDX54070.1"/>
    <property type="molecule type" value="Genomic_DNA"/>
</dbReference>
<feature type="compositionally biased region" description="Basic and acidic residues" evidence="1">
    <location>
        <begin position="122"/>
        <end position="133"/>
    </location>
</feature>